<gene>
    <name evidence="2" type="ORF">CB5_LOCUS6167</name>
</gene>
<name>A0A6V7NX33_ANACO</name>
<dbReference type="EMBL" id="LR862142">
    <property type="protein sequence ID" value="CAD1822956.1"/>
    <property type="molecule type" value="Genomic_DNA"/>
</dbReference>
<evidence type="ECO:0000256" key="1">
    <source>
        <dbReference type="SAM" id="MobiDB-lite"/>
    </source>
</evidence>
<proteinExistence type="predicted"/>
<dbReference type="AlphaFoldDB" id="A0A6V7NX33"/>
<reference evidence="2" key="1">
    <citation type="submission" date="2020-07" db="EMBL/GenBank/DDBJ databases">
        <authorList>
            <person name="Lin J."/>
        </authorList>
    </citation>
    <scope>NUCLEOTIDE SEQUENCE</scope>
</reference>
<protein>
    <submittedName>
        <fullName evidence="2">Uncharacterized protein</fullName>
    </submittedName>
</protein>
<feature type="compositionally biased region" description="Polar residues" evidence="1">
    <location>
        <begin position="1"/>
        <end position="10"/>
    </location>
</feature>
<feature type="region of interest" description="Disordered" evidence="1">
    <location>
        <begin position="1"/>
        <end position="36"/>
    </location>
</feature>
<sequence length="105" mass="11927">MYTCLPSQWVPQADEGEGHSPVKENKKRVISGKGKEDVTERAPLYRLRVEVPTCTYVAPVSQLRRSINRTYEWSTELESNPRILTTNLKIPTCKPTGIGFPNRLP</sequence>
<organism evidence="2">
    <name type="scientific">Ananas comosus var. bracteatus</name>
    <name type="common">red pineapple</name>
    <dbReference type="NCBI Taxonomy" id="296719"/>
    <lineage>
        <taxon>Eukaryota</taxon>
        <taxon>Viridiplantae</taxon>
        <taxon>Streptophyta</taxon>
        <taxon>Embryophyta</taxon>
        <taxon>Tracheophyta</taxon>
        <taxon>Spermatophyta</taxon>
        <taxon>Magnoliopsida</taxon>
        <taxon>Liliopsida</taxon>
        <taxon>Poales</taxon>
        <taxon>Bromeliaceae</taxon>
        <taxon>Bromelioideae</taxon>
        <taxon>Ananas</taxon>
    </lineage>
</organism>
<evidence type="ECO:0000313" key="2">
    <source>
        <dbReference type="EMBL" id="CAD1822956.1"/>
    </source>
</evidence>
<accession>A0A6V7NX33</accession>